<reference evidence="2" key="1">
    <citation type="journal article" date="2021" name="PeerJ">
        <title>Extensive microbial diversity within the chicken gut microbiome revealed by metagenomics and culture.</title>
        <authorList>
            <person name="Gilroy R."/>
            <person name="Ravi A."/>
            <person name="Getino M."/>
            <person name="Pursley I."/>
            <person name="Horton D.L."/>
            <person name="Alikhan N.F."/>
            <person name="Baker D."/>
            <person name="Gharbi K."/>
            <person name="Hall N."/>
            <person name="Watson M."/>
            <person name="Adriaenssens E.M."/>
            <person name="Foster-Nyarko E."/>
            <person name="Jarju S."/>
            <person name="Secka A."/>
            <person name="Antonio M."/>
            <person name="Oren A."/>
            <person name="Chaudhuri R.R."/>
            <person name="La Ragione R."/>
            <person name="Hildebrand F."/>
            <person name="Pallen M.J."/>
        </authorList>
    </citation>
    <scope>NUCLEOTIDE SEQUENCE</scope>
    <source>
        <strain evidence="2">ChiGjej4B4-7305</strain>
    </source>
</reference>
<evidence type="ECO:0000313" key="2">
    <source>
        <dbReference type="EMBL" id="HIZ35569.1"/>
    </source>
</evidence>
<keyword evidence="1" id="KW-0472">Membrane</keyword>
<evidence type="ECO:0000313" key="3">
    <source>
        <dbReference type="Proteomes" id="UP000824037"/>
    </source>
</evidence>
<dbReference type="Proteomes" id="UP000824037">
    <property type="component" value="Unassembled WGS sequence"/>
</dbReference>
<keyword evidence="1" id="KW-0812">Transmembrane</keyword>
<dbReference type="EMBL" id="DXBY01000126">
    <property type="protein sequence ID" value="HIZ35569.1"/>
    <property type="molecule type" value="Genomic_DNA"/>
</dbReference>
<gene>
    <name evidence="2" type="ORF">H9815_07305</name>
</gene>
<name>A0A9D2EDF7_9MICO</name>
<protein>
    <submittedName>
        <fullName evidence="2">Uncharacterized protein</fullName>
    </submittedName>
</protein>
<dbReference type="AlphaFoldDB" id="A0A9D2EDF7"/>
<feature type="transmembrane region" description="Helical" evidence="1">
    <location>
        <begin position="34"/>
        <end position="62"/>
    </location>
</feature>
<keyword evidence="1" id="KW-1133">Transmembrane helix</keyword>
<reference evidence="2" key="2">
    <citation type="submission" date="2021-04" db="EMBL/GenBank/DDBJ databases">
        <authorList>
            <person name="Gilroy R."/>
        </authorList>
    </citation>
    <scope>NUCLEOTIDE SEQUENCE</scope>
    <source>
        <strain evidence="2">ChiGjej4B4-7305</strain>
    </source>
</reference>
<evidence type="ECO:0000256" key="1">
    <source>
        <dbReference type="SAM" id="Phobius"/>
    </source>
</evidence>
<organism evidence="2 3">
    <name type="scientific">Candidatus Ruania gallistercoris</name>
    <dbReference type="NCBI Taxonomy" id="2838746"/>
    <lineage>
        <taxon>Bacteria</taxon>
        <taxon>Bacillati</taxon>
        <taxon>Actinomycetota</taxon>
        <taxon>Actinomycetes</taxon>
        <taxon>Micrococcales</taxon>
        <taxon>Ruaniaceae</taxon>
        <taxon>Ruania</taxon>
    </lineage>
</organism>
<proteinExistence type="predicted"/>
<accession>A0A9D2EDF7</accession>
<sequence length="71" mass="7721">MLTSGLVCLGPGLLLGLGARWGLVRSRWVLVKLIVNVVLCVPIVVALRPLTALSFATVLAVFKPWGKVRRR</sequence>
<comment type="caution">
    <text evidence="2">The sequence shown here is derived from an EMBL/GenBank/DDBJ whole genome shotgun (WGS) entry which is preliminary data.</text>
</comment>